<name>A0AAQ0KJ76_PARVE</name>
<dbReference type="InterPro" id="IPR029063">
    <property type="entry name" value="SAM-dependent_MTases_sf"/>
</dbReference>
<dbReference type="Proteomes" id="UP000256794">
    <property type="component" value="Unassembled WGS sequence"/>
</dbReference>
<dbReference type="AlphaFoldDB" id="A0AAQ0KJ76"/>
<feature type="domain" description="Methyltransferase" evidence="4">
    <location>
        <begin position="41"/>
        <end position="143"/>
    </location>
</feature>
<dbReference type="GO" id="GO:0008168">
    <property type="term" value="F:methyltransferase activity"/>
    <property type="evidence" value="ECO:0007669"/>
    <property type="project" value="UniProtKB-KW"/>
</dbReference>
<comment type="caution">
    <text evidence="5">The sequence shown here is derived from an EMBL/GenBank/DDBJ whole genome shotgun (WGS) entry which is preliminary data.</text>
</comment>
<proteinExistence type="predicted"/>
<keyword evidence="6" id="KW-1185">Reference proteome</keyword>
<dbReference type="Pfam" id="PF13649">
    <property type="entry name" value="Methyltransf_25"/>
    <property type="match status" value="1"/>
</dbReference>
<keyword evidence="2" id="KW-0808">Transferase</keyword>
<dbReference type="Gene3D" id="3.40.50.150">
    <property type="entry name" value="Vaccinia Virus protein VP39"/>
    <property type="match status" value="1"/>
</dbReference>
<keyword evidence="1 5" id="KW-0489">Methyltransferase</keyword>
<dbReference type="PANTHER" id="PTHR43464:SF19">
    <property type="entry name" value="UBIQUINONE BIOSYNTHESIS O-METHYLTRANSFERASE, MITOCHONDRIAL"/>
    <property type="match status" value="1"/>
</dbReference>
<sequence length="161" mass="17716">MVLRHLVAEGDRQDLSIMAPRISNRIAAFIDALPLMPGQRVLEIGCGPGVAAREVSRRVGNGFVLAIDRSAKVIDSAMAGSSAEITTGRLRFLQAAIEDFELPPNEEPFDIAFAMRVGALDGRHPEIEQRALERLRVALKPAGRLFIDTGHPLREVRLRTR</sequence>
<evidence type="ECO:0000313" key="6">
    <source>
        <dbReference type="Proteomes" id="UP000256794"/>
    </source>
</evidence>
<dbReference type="GO" id="GO:0032259">
    <property type="term" value="P:methylation"/>
    <property type="evidence" value="ECO:0007669"/>
    <property type="project" value="UniProtKB-KW"/>
</dbReference>
<evidence type="ECO:0000256" key="2">
    <source>
        <dbReference type="ARBA" id="ARBA00022679"/>
    </source>
</evidence>
<dbReference type="CDD" id="cd02440">
    <property type="entry name" value="AdoMet_MTases"/>
    <property type="match status" value="1"/>
</dbReference>
<evidence type="ECO:0000313" key="5">
    <source>
        <dbReference type="EMBL" id="REG26882.1"/>
    </source>
</evidence>
<evidence type="ECO:0000256" key="1">
    <source>
        <dbReference type="ARBA" id="ARBA00022603"/>
    </source>
</evidence>
<dbReference type="PANTHER" id="PTHR43464">
    <property type="entry name" value="METHYLTRANSFERASE"/>
    <property type="match status" value="1"/>
</dbReference>
<reference evidence="5 6" key="1">
    <citation type="submission" date="2018-08" db="EMBL/GenBank/DDBJ databases">
        <title>Genomic Encyclopedia of Archaeal and Bacterial Type Strains, Phase II (KMG-II): from individual species to whole genera.</title>
        <authorList>
            <person name="Goeker M."/>
        </authorList>
    </citation>
    <scope>NUCLEOTIDE SEQUENCE [LARGE SCALE GENOMIC DNA]</scope>
    <source>
        <strain evidence="5 6">DSM 582</strain>
    </source>
</reference>
<dbReference type="EMBL" id="QUMX01000085">
    <property type="protein sequence ID" value="REG26882.1"/>
    <property type="molecule type" value="Genomic_DNA"/>
</dbReference>
<keyword evidence="3" id="KW-0949">S-adenosyl-L-methionine</keyword>
<evidence type="ECO:0000256" key="3">
    <source>
        <dbReference type="ARBA" id="ARBA00022691"/>
    </source>
</evidence>
<accession>A0AAQ0KJ76</accession>
<dbReference type="SUPFAM" id="SSF53335">
    <property type="entry name" value="S-adenosyl-L-methionine-dependent methyltransferases"/>
    <property type="match status" value="1"/>
</dbReference>
<protein>
    <submittedName>
        <fullName evidence="5">Methyltransferase family protein</fullName>
    </submittedName>
</protein>
<dbReference type="InterPro" id="IPR041698">
    <property type="entry name" value="Methyltransf_25"/>
</dbReference>
<gene>
    <name evidence="5" type="ORF">ATH84_10856</name>
</gene>
<organism evidence="5 6">
    <name type="scientific">Paracoccus versutus</name>
    <name type="common">Thiobacillus versutus</name>
    <dbReference type="NCBI Taxonomy" id="34007"/>
    <lineage>
        <taxon>Bacteria</taxon>
        <taxon>Pseudomonadati</taxon>
        <taxon>Pseudomonadota</taxon>
        <taxon>Alphaproteobacteria</taxon>
        <taxon>Rhodobacterales</taxon>
        <taxon>Paracoccaceae</taxon>
        <taxon>Paracoccus</taxon>
    </lineage>
</organism>
<evidence type="ECO:0000259" key="4">
    <source>
        <dbReference type="Pfam" id="PF13649"/>
    </source>
</evidence>